<comment type="caution">
    <text evidence="1">The sequence shown here is derived from an EMBL/GenBank/DDBJ whole genome shotgun (WGS) entry which is preliminary data.</text>
</comment>
<sequence length="120" mass="12567">MNGVCSGTTSIDPRGSISSSISPINKRAGVGSGSINVASGCNLNIIGPTTGPPRSRSQGGKILQKCLSTASYGEEMSLSMSFRSLSNTGPSSLLRSRQYSSFGSTMSHYILNPKLLLYPF</sequence>
<dbReference type="EMBL" id="JADBJN010000001">
    <property type="protein sequence ID" value="KAG5682792.1"/>
    <property type="molecule type" value="Genomic_DNA"/>
</dbReference>
<protein>
    <submittedName>
        <fullName evidence="1">Uncharacterized protein</fullName>
    </submittedName>
</protein>
<name>A0A9J6CLG8_POLVA</name>
<dbReference type="OrthoDB" id="8064997at2759"/>
<evidence type="ECO:0000313" key="2">
    <source>
        <dbReference type="Proteomes" id="UP001107558"/>
    </source>
</evidence>
<evidence type="ECO:0000313" key="1">
    <source>
        <dbReference type="EMBL" id="KAG5682792.1"/>
    </source>
</evidence>
<keyword evidence="2" id="KW-1185">Reference proteome</keyword>
<accession>A0A9J6CLG8</accession>
<proteinExistence type="predicted"/>
<dbReference type="Proteomes" id="UP001107558">
    <property type="component" value="Chromosome 1"/>
</dbReference>
<reference evidence="1" key="1">
    <citation type="submission" date="2021-03" db="EMBL/GenBank/DDBJ databases">
        <title>Chromosome level genome of the anhydrobiotic midge Polypedilum vanderplanki.</title>
        <authorList>
            <person name="Yoshida Y."/>
            <person name="Kikawada T."/>
            <person name="Gusev O."/>
        </authorList>
    </citation>
    <scope>NUCLEOTIDE SEQUENCE</scope>
    <source>
        <strain evidence="1">NIAS01</strain>
        <tissue evidence="1">Whole body or cell culture</tissue>
    </source>
</reference>
<dbReference type="AlphaFoldDB" id="A0A9J6CLG8"/>
<gene>
    <name evidence="1" type="ORF">PVAND_012121</name>
</gene>
<organism evidence="1 2">
    <name type="scientific">Polypedilum vanderplanki</name>
    <name type="common">Sleeping chironomid midge</name>
    <dbReference type="NCBI Taxonomy" id="319348"/>
    <lineage>
        <taxon>Eukaryota</taxon>
        <taxon>Metazoa</taxon>
        <taxon>Ecdysozoa</taxon>
        <taxon>Arthropoda</taxon>
        <taxon>Hexapoda</taxon>
        <taxon>Insecta</taxon>
        <taxon>Pterygota</taxon>
        <taxon>Neoptera</taxon>
        <taxon>Endopterygota</taxon>
        <taxon>Diptera</taxon>
        <taxon>Nematocera</taxon>
        <taxon>Chironomoidea</taxon>
        <taxon>Chironomidae</taxon>
        <taxon>Chironominae</taxon>
        <taxon>Polypedilum</taxon>
        <taxon>Polypedilum</taxon>
    </lineage>
</organism>